<keyword evidence="2" id="KW-0805">Transcription regulation</keyword>
<dbReference type="InterPro" id="IPR014284">
    <property type="entry name" value="RNA_pol_sigma-70_dom"/>
</dbReference>
<evidence type="ECO:0000256" key="1">
    <source>
        <dbReference type="ARBA" id="ARBA00010641"/>
    </source>
</evidence>
<dbReference type="KEGG" id="tsph:KIH39_15245"/>
<evidence type="ECO:0000256" key="4">
    <source>
        <dbReference type="ARBA" id="ARBA00023125"/>
    </source>
</evidence>
<dbReference type="InterPro" id="IPR013324">
    <property type="entry name" value="RNA_pol_sigma_r3/r4-like"/>
</dbReference>
<evidence type="ECO:0000256" key="5">
    <source>
        <dbReference type="ARBA" id="ARBA00023163"/>
    </source>
</evidence>
<evidence type="ECO:0000259" key="8">
    <source>
        <dbReference type="Pfam" id="PF04542"/>
    </source>
</evidence>
<dbReference type="SUPFAM" id="SSF88659">
    <property type="entry name" value="Sigma3 and sigma4 domains of RNA polymerase sigma factors"/>
    <property type="match status" value="1"/>
</dbReference>
<dbReference type="Gene3D" id="1.10.1740.10">
    <property type="match status" value="1"/>
</dbReference>
<sequence length="446" mass="50697">MREKVRCRHYYGMTPVAKYLRTLVPEFHARTDGELLTEFLLHHGEAPIVEILRRHGDWIWATCRRMLNHADAEDAFQATFLILTQRARKLQHSANIGPWLHRVAFLTARNLQRKRKHTPLSESIPIIQPITDLQIDLDEAICSLPEKYRIAIVLCHLQGFTRPEASKLLQISERTLSDHLAQGLKKLRIRLEDYQQNQDALPDQLSSKTTRLLVAFPTASALAAVSPTVLSLTHGVLKMYFLKKIAFAGLLLALFGTGTILTVHARQGDQKQTKETPNEEKSTANSKGELAATPYTTPFEKIVGGQESAEKVPTADEEAEKSNSKKLFQDSDTEYVKLLKLRLECEAKHVELLFSRVQLGKDPIIVIAASKQLCETGIELEESLNSKNRTSNIVRHYEAWIRRNYELERLSKVLVEAGLHNEKEYLQAKSARLEAQIALEKFKSRN</sequence>
<evidence type="ECO:0000256" key="7">
    <source>
        <dbReference type="SAM" id="Phobius"/>
    </source>
</evidence>
<dbReference type="InterPro" id="IPR013325">
    <property type="entry name" value="RNA_pol_sigma_r2"/>
</dbReference>
<dbReference type="PANTHER" id="PTHR43133">
    <property type="entry name" value="RNA POLYMERASE ECF-TYPE SIGMA FACTO"/>
    <property type="match status" value="1"/>
</dbReference>
<dbReference type="InterPro" id="IPR013249">
    <property type="entry name" value="RNA_pol_sigma70_r4_t2"/>
</dbReference>
<evidence type="ECO:0000256" key="6">
    <source>
        <dbReference type="SAM" id="MobiDB-lite"/>
    </source>
</evidence>
<dbReference type="Proteomes" id="UP000676194">
    <property type="component" value="Chromosome"/>
</dbReference>
<dbReference type="EMBL" id="CP074694">
    <property type="protein sequence ID" value="QVL30208.1"/>
    <property type="molecule type" value="Genomic_DNA"/>
</dbReference>
<dbReference type="InterPro" id="IPR036388">
    <property type="entry name" value="WH-like_DNA-bd_sf"/>
</dbReference>
<dbReference type="InterPro" id="IPR007627">
    <property type="entry name" value="RNA_pol_sigma70_r2"/>
</dbReference>
<organism evidence="10 11">
    <name type="scientific">Telmatocola sphagniphila</name>
    <dbReference type="NCBI Taxonomy" id="1123043"/>
    <lineage>
        <taxon>Bacteria</taxon>
        <taxon>Pseudomonadati</taxon>
        <taxon>Planctomycetota</taxon>
        <taxon>Planctomycetia</taxon>
        <taxon>Gemmatales</taxon>
        <taxon>Gemmataceae</taxon>
    </lineage>
</organism>
<reference evidence="10" key="1">
    <citation type="submission" date="2021-05" db="EMBL/GenBank/DDBJ databases">
        <title>Complete genome sequence of the cellulolytic planctomycete Telmatocola sphagniphila SP2T and characterization of the first cellulase from planctomycetes.</title>
        <authorList>
            <person name="Rakitin A.L."/>
            <person name="Beletsky A.V."/>
            <person name="Naumoff D.G."/>
            <person name="Kulichevskaya I.S."/>
            <person name="Mardanov A.V."/>
            <person name="Ravin N.V."/>
            <person name="Dedysh S.N."/>
        </authorList>
    </citation>
    <scope>NUCLEOTIDE SEQUENCE</scope>
    <source>
        <strain evidence="10">SP2T</strain>
    </source>
</reference>
<dbReference type="GO" id="GO:0003677">
    <property type="term" value="F:DNA binding"/>
    <property type="evidence" value="ECO:0007669"/>
    <property type="project" value="UniProtKB-KW"/>
</dbReference>
<dbReference type="GO" id="GO:0006352">
    <property type="term" value="P:DNA-templated transcription initiation"/>
    <property type="evidence" value="ECO:0007669"/>
    <property type="project" value="InterPro"/>
</dbReference>
<dbReference type="NCBIfam" id="TIGR02937">
    <property type="entry name" value="sigma70-ECF"/>
    <property type="match status" value="1"/>
</dbReference>
<keyword evidence="7" id="KW-1133">Transmembrane helix</keyword>
<name>A0A8E6B1N8_9BACT</name>
<dbReference type="Gene3D" id="1.10.10.10">
    <property type="entry name" value="Winged helix-like DNA-binding domain superfamily/Winged helix DNA-binding domain"/>
    <property type="match status" value="1"/>
</dbReference>
<evidence type="ECO:0000256" key="3">
    <source>
        <dbReference type="ARBA" id="ARBA00023082"/>
    </source>
</evidence>
<evidence type="ECO:0000313" key="10">
    <source>
        <dbReference type="EMBL" id="QVL30208.1"/>
    </source>
</evidence>
<feature type="transmembrane region" description="Helical" evidence="7">
    <location>
        <begin position="212"/>
        <end position="233"/>
    </location>
</feature>
<feature type="transmembrane region" description="Helical" evidence="7">
    <location>
        <begin position="245"/>
        <end position="265"/>
    </location>
</feature>
<keyword evidence="11" id="KW-1185">Reference proteome</keyword>
<feature type="region of interest" description="Disordered" evidence="6">
    <location>
        <begin position="303"/>
        <end position="326"/>
    </location>
</feature>
<dbReference type="Pfam" id="PF04542">
    <property type="entry name" value="Sigma70_r2"/>
    <property type="match status" value="1"/>
</dbReference>
<feature type="domain" description="RNA polymerase sigma-70 region 2" evidence="8">
    <location>
        <begin position="52"/>
        <end position="116"/>
    </location>
</feature>
<proteinExistence type="inferred from homology"/>
<keyword evidence="5" id="KW-0804">Transcription</keyword>
<keyword evidence="4" id="KW-0238">DNA-binding</keyword>
<dbReference type="InterPro" id="IPR039425">
    <property type="entry name" value="RNA_pol_sigma-70-like"/>
</dbReference>
<protein>
    <submittedName>
        <fullName evidence="10">Sigma-70 family RNA polymerase sigma factor</fullName>
    </submittedName>
</protein>
<keyword evidence="7" id="KW-0812">Transmembrane</keyword>
<dbReference type="AlphaFoldDB" id="A0A8E6B1N8"/>
<feature type="domain" description="RNA polymerase sigma factor 70 region 4 type 2" evidence="9">
    <location>
        <begin position="136"/>
        <end position="187"/>
    </location>
</feature>
<dbReference type="GO" id="GO:0016987">
    <property type="term" value="F:sigma factor activity"/>
    <property type="evidence" value="ECO:0007669"/>
    <property type="project" value="UniProtKB-KW"/>
</dbReference>
<feature type="region of interest" description="Disordered" evidence="6">
    <location>
        <begin position="266"/>
        <end position="290"/>
    </location>
</feature>
<dbReference type="Pfam" id="PF08281">
    <property type="entry name" value="Sigma70_r4_2"/>
    <property type="match status" value="1"/>
</dbReference>
<feature type="compositionally biased region" description="Basic and acidic residues" evidence="6">
    <location>
        <begin position="266"/>
        <end position="282"/>
    </location>
</feature>
<dbReference type="RefSeq" id="WP_213494092.1">
    <property type="nucleotide sequence ID" value="NZ_CP074694.1"/>
</dbReference>
<comment type="similarity">
    <text evidence="1">Belongs to the sigma-70 factor family. ECF subfamily.</text>
</comment>
<gene>
    <name evidence="10" type="ORF">KIH39_15245</name>
</gene>
<keyword evidence="3" id="KW-0731">Sigma factor</keyword>
<dbReference type="PANTHER" id="PTHR43133:SF8">
    <property type="entry name" value="RNA POLYMERASE SIGMA FACTOR HI_1459-RELATED"/>
    <property type="match status" value="1"/>
</dbReference>
<evidence type="ECO:0000259" key="9">
    <source>
        <dbReference type="Pfam" id="PF08281"/>
    </source>
</evidence>
<keyword evidence="7" id="KW-0472">Membrane</keyword>
<accession>A0A8E6B1N8</accession>
<dbReference type="SUPFAM" id="SSF88946">
    <property type="entry name" value="Sigma2 domain of RNA polymerase sigma factors"/>
    <property type="match status" value="1"/>
</dbReference>
<evidence type="ECO:0000256" key="2">
    <source>
        <dbReference type="ARBA" id="ARBA00023015"/>
    </source>
</evidence>
<evidence type="ECO:0000313" key="11">
    <source>
        <dbReference type="Proteomes" id="UP000676194"/>
    </source>
</evidence>
<feature type="compositionally biased region" description="Basic and acidic residues" evidence="6">
    <location>
        <begin position="308"/>
        <end position="326"/>
    </location>
</feature>